<dbReference type="CDD" id="cd13153">
    <property type="entry name" value="KOW_GPKOW_B"/>
    <property type="match status" value="1"/>
</dbReference>
<dbReference type="Pfam" id="PF25088">
    <property type="entry name" value="GPKOW_C"/>
    <property type="match status" value="1"/>
</dbReference>
<dbReference type="RefSeq" id="XP_013082208.2">
    <property type="nucleotide sequence ID" value="XM_013226754.2"/>
</dbReference>
<dbReference type="VEuPathDB" id="VectorBase:BGLAX_042775"/>
<feature type="region of interest" description="Disordered" evidence="5">
    <location>
        <begin position="310"/>
        <end position="389"/>
    </location>
</feature>
<name>A0A2C9MAE8_BIOGL</name>
<feature type="compositionally biased region" description="Polar residues" evidence="5">
    <location>
        <begin position="371"/>
        <end position="387"/>
    </location>
</feature>
<evidence type="ECO:0000313" key="8">
    <source>
        <dbReference type="Proteomes" id="UP000076420"/>
    </source>
</evidence>
<protein>
    <recommendedName>
        <fullName evidence="6">G-patch domain-containing protein</fullName>
    </recommendedName>
</protein>
<evidence type="ECO:0000259" key="6">
    <source>
        <dbReference type="PROSITE" id="PS50174"/>
    </source>
</evidence>
<feature type="domain" description="G-patch" evidence="6">
    <location>
        <begin position="163"/>
        <end position="208"/>
    </location>
</feature>
<dbReference type="Gene3D" id="2.30.30.30">
    <property type="match status" value="1"/>
</dbReference>
<evidence type="ECO:0000256" key="1">
    <source>
        <dbReference type="ARBA" id="ARBA00004123"/>
    </source>
</evidence>
<dbReference type="InterPro" id="IPR014722">
    <property type="entry name" value="Rib_uL2_dom2"/>
</dbReference>
<dbReference type="EnsemblMetazoa" id="BGLB040352-RA">
    <property type="protein sequence ID" value="BGLB040352-PA"/>
    <property type="gene ID" value="BGLB040352"/>
</dbReference>
<dbReference type="PANTHER" id="PTHR15818:SF2">
    <property type="entry name" value="G-PATCH DOMAIN AND KOW MOTIFS-CONTAINING PROTEIN"/>
    <property type="match status" value="1"/>
</dbReference>
<evidence type="ECO:0000256" key="3">
    <source>
        <dbReference type="ARBA" id="ARBA00022737"/>
    </source>
</evidence>
<dbReference type="PANTHER" id="PTHR15818">
    <property type="entry name" value="G PATCH AND KOW-CONTAINING"/>
    <property type="match status" value="1"/>
</dbReference>
<dbReference type="SMART" id="SM00443">
    <property type="entry name" value="G_patch"/>
    <property type="match status" value="1"/>
</dbReference>
<reference evidence="7" key="1">
    <citation type="submission" date="2020-05" db="UniProtKB">
        <authorList>
            <consortium name="EnsemblMetazoa"/>
        </authorList>
    </citation>
    <scope>IDENTIFICATION</scope>
    <source>
        <strain evidence="7">BB02</strain>
    </source>
</reference>
<dbReference type="STRING" id="6526.A0A2C9MAE8"/>
<dbReference type="GO" id="GO:0000398">
    <property type="term" value="P:mRNA splicing, via spliceosome"/>
    <property type="evidence" value="ECO:0007669"/>
    <property type="project" value="InterPro"/>
</dbReference>
<keyword evidence="4" id="KW-0539">Nucleus</keyword>
<evidence type="ECO:0000313" key="7">
    <source>
        <dbReference type="EnsemblMetazoa" id="BGLB040352-PA"/>
    </source>
</evidence>
<dbReference type="Pfam" id="PF12656">
    <property type="entry name" value="G-patch_2"/>
    <property type="match status" value="1"/>
</dbReference>
<dbReference type="KEGG" id="bgt:106067560"/>
<gene>
    <name evidence="7" type="primary">106067560</name>
</gene>
<evidence type="ECO:0000256" key="4">
    <source>
        <dbReference type="ARBA" id="ARBA00023242"/>
    </source>
</evidence>
<accession>A0A2C9MAE8</accession>
<dbReference type="AlphaFoldDB" id="A0A2C9MAE8"/>
<dbReference type="Proteomes" id="UP000076420">
    <property type="component" value="Unassembled WGS sequence"/>
</dbReference>
<dbReference type="InterPro" id="IPR000467">
    <property type="entry name" value="G_patch_dom"/>
</dbReference>
<comment type="subcellular location">
    <subcellularLocation>
        <location evidence="1">Nucleus</location>
    </subcellularLocation>
</comment>
<comment type="similarity">
    <text evidence="2">Belongs to the MOS2 family.</text>
</comment>
<keyword evidence="3" id="KW-0677">Repeat</keyword>
<dbReference type="InterPro" id="IPR005824">
    <property type="entry name" value="KOW"/>
</dbReference>
<dbReference type="InterPro" id="IPR045166">
    <property type="entry name" value="Spp2-like"/>
</dbReference>
<dbReference type="PROSITE" id="PS50174">
    <property type="entry name" value="G_PATCH"/>
    <property type="match status" value="1"/>
</dbReference>
<feature type="compositionally biased region" description="Basic residues" evidence="5">
    <location>
        <begin position="323"/>
        <end position="332"/>
    </location>
</feature>
<dbReference type="Gene3D" id="2.30.30.140">
    <property type="match status" value="1"/>
</dbReference>
<organism evidence="7 8">
    <name type="scientific">Biomphalaria glabrata</name>
    <name type="common">Bloodfluke planorb</name>
    <name type="synonym">Freshwater snail</name>
    <dbReference type="NCBI Taxonomy" id="6526"/>
    <lineage>
        <taxon>Eukaryota</taxon>
        <taxon>Metazoa</taxon>
        <taxon>Spiralia</taxon>
        <taxon>Lophotrochozoa</taxon>
        <taxon>Mollusca</taxon>
        <taxon>Gastropoda</taxon>
        <taxon>Heterobranchia</taxon>
        <taxon>Euthyneura</taxon>
        <taxon>Panpulmonata</taxon>
        <taxon>Hygrophila</taxon>
        <taxon>Lymnaeoidea</taxon>
        <taxon>Planorbidae</taxon>
        <taxon>Biomphalaria</taxon>
    </lineage>
</organism>
<dbReference type="OrthoDB" id="5577072at2759"/>
<dbReference type="GO" id="GO:0005681">
    <property type="term" value="C:spliceosomal complex"/>
    <property type="evidence" value="ECO:0007669"/>
    <property type="project" value="TreeGrafter"/>
</dbReference>
<dbReference type="SMART" id="SM00739">
    <property type="entry name" value="KOW"/>
    <property type="match status" value="2"/>
</dbReference>
<evidence type="ECO:0000256" key="2">
    <source>
        <dbReference type="ARBA" id="ARBA00010966"/>
    </source>
</evidence>
<dbReference type="InterPro" id="IPR041994">
    <property type="entry name" value="GPKOW_KOW2"/>
</dbReference>
<dbReference type="InterPro" id="IPR026822">
    <property type="entry name" value="Spp2/MOS2_G-patch"/>
</dbReference>
<proteinExistence type="inferred from homology"/>
<evidence type="ECO:0000256" key="5">
    <source>
        <dbReference type="SAM" id="MobiDB-lite"/>
    </source>
</evidence>
<dbReference type="GO" id="GO:0003676">
    <property type="term" value="F:nucleic acid binding"/>
    <property type="evidence" value="ECO:0007669"/>
    <property type="project" value="InterPro"/>
</dbReference>
<sequence length="512" mass="58256">MDQQKPVLSFGFSKVQEIRNLSKSVISETVDKDHAQEKDFVLSLEDKEVNSTKSSENKVKDYVIPLIKHNKWRSSNNQDEKVDLVSDTQTDNLDLDALAATEILRESAKYNETWEDRGTENGTISIPLLMQNKIPDGFESEERLDVALRPDEPDEADYDKIPIEQYGMAMLRGMGWNKNRGIGKNAKVVVPIEAQLRPKGLGLGADKNNAKSVAKPDASKKVTEVLELKKNSYCLVTKGTNKDLYGTVEGLDEDNAYVIVKLALSGNVIYVMQNYISLVGKTEFEKYSKYLNKGKADKYKESEAKASTKIEKAHYESNENGSKQKRKKHKKESRNEESHSKRKKHSRDEEKYSYSSEKQKNKKKDSRSQHSDYSLSSSETEDINSPNLRPWLQNDLKVRIVDKTLHKGNYYNNKAVIIDVPSAGTCMCRTEEGRVLENIHQSSLETIVPKEDNAYIAVVSGTHRGQIGQIIKRHKDKCIAVVQLLTDRDNLLKLHYDEICQYVGNVHHHNDY</sequence>
<dbReference type="VEuPathDB" id="VectorBase:BGLB040352"/>